<keyword evidence="5" id="KW-1185">Reference proteome</keyword>
<dbReference type="GO" id="GO:0036158">
    <property type="term" value="P:outer dynein arm assembly"/>
    <property type="evidence" value="ECO:0007669"/>
    <property type="project" value="TreeGrafter"/>
</dbReference>
<dbReference type="Proteomes" id="UP001274896">
    <property type="component" value="Unassembled WGS sequence"/>
</dbReference>
<dbReference type="GO" id="GO:0003341">
    <property type="term" value="P:cilium movement"/>
    <property type="evidence" value="ECO:0007669"/>
    <property type="project" value="TreeGrafter"/>
</dbReference>
<proteinExistence type="predicted"/>
<comment type="caution">
    <text evidence="4">The sequence shown here is derived from an EMBL/GenBank/DDBJ whole genome shotgun (WGS) entry which is preliminary data.</text>
</comment>
<gene>
    <name evidence="4" type="ORF">QTP70_020449</name>
</gene>
<evidence type="ECO:0000313" key="5">
    <source>
        <dbReference type="Proteomes" id="UP001274896"/>
    </source>
</evidence>
<dbReference type="Pfam" id="PF21773">
    <property type="entry name" value="ODAD1_CC"/>
    <property type="match status" value="1"/>
</dbReference>
<dbReference type="InterPro" id="IPR051876">
    <property type="entry name" value="ODA-DC/CCD"/>
</dbReference>
<keyword evidence="1 2" id="KW-0175">Coiled coil</keyword>
<name>A0AAE0QHE9_9TELE</name>
<evidence type="ECO:0000256" key="1">
    <source>
        <dbReference type="ARBA" id="ARBA00023054"/>
    </source>
</evidence>
<dbReference type="AlphaFoldDB" id="A0AAE0QHE9"/>
<reference evidence="4" key="1">
    <citation type="submission" date="2023-06" db="EMBL/GenBank/DDBJ databases">
        <title>Male Hemibagrus guttatus genome.</title>
        <authorList>
            <person name="Bian C."/>
        </authorList>
    </citation>
    <scope>NUCLEOTIDE SEQUENCE</scope>
    <source>
        <strain evidence="4">Male_cb2023</strain>
        <tissue evidence="4">Muscle</tissue>
    </source>
</reference>
<evidence type="ECO:0000313" key="4">
    <source>
        <dbReference type="EMBL" id="KAK3521966.1"/>
    </source>
</evidence>
<accession>A0AAE0QHE9</accession>
<feature type="coiled-coil region" evidence="2">
    <location>
        <begin position="325"/>
        <end position="352"/>
    </location>
</feature>
<dbReference type="EMBL" id="JAUCMX010000015">
    <property type="protein sequence ID" value="KAK3521966.1"/>
    <property type="molecule type" value="Genomic_DNA"/>
</dbReference>
<organism evidence="4 5">
    <name type="scientific">Hemibagrus guttatus</name>
    <dbReference type="NCBI Taxonomy" id="175788"/>
    <lineage>
        <taxon>Eukaryota</taxon>
        <taxon>Metazoa</taxon>
        <taxon>Chordata</taxon>
        <taxon>Craniata</taxon>
        <taxon>Vertebrata</taxon>
        <taxon>Euteleostomi</taxon>
        <taxon>Actinopterygii</taxon>
        <taxon>Neopterygii</taxon>
        <taxon>Teleostei</taxon>
        <taxon>Ostariophysi</taxon>
        <taxon>Siluriformes</taxon>
        <taxon>Bagridae</taxon>
        <taxon>Hemibagrus</taxon>
    </lineage>
</organism>
<feature type="domain" description="ODAD1 central coiled coil region" evidence="3">
    <location>
        <begin position="141"/>
        <end position="418"/>
    </location>
</feature>
<protein>
    <recommendedName>
        <fullName evidence="3">ODAD1 central coiled coil region domain-containing protein</fullName>
    </recommendedName>
</protein>
<dbReference type="PANTHER" id="PTHR21694">
    <property type="entry name" value="COILED-COIL DOMAIN-CONTAINING PROTEIN 63"/>
    <property type="match status" value="1"/>
</dbReference>
<dbReference type="InterPro" id="IPR049258">
    <property type="entry name" value="ODAD1_CC"/>
</dbReference>
<dbReference type="GO" id="GO:0005930">
    <property type="term" value="C:axoneme"/>
    <property type="evidence" value="ECO:0007669"/>
    <property type="project" value="TreeGrafter"/>
</dbReference>
<dbReference type="PANTHER" id="PTHR21694:SF35">
    <property type="entry name" value="OUTER DYNEIN ARM-DOCKING COMPLEX SUBUNIT 1"/>
    <property type="match status" value="1"/>
</dbReference>
<evidence type="ECO:0000256" key="2">
    <source>
        <dbReference type="SAM" id="Coils"/>
    </source>
</evidence>
<feature type="coiled-coil region" evidence="2">
    <location>
        <begin position="162"/>
        <end position="203"/>
    </location>
</feature>
<feature type="coiled-coil region" evidence="2">
    <location>
        <begin position="50"/>
        <end position="77"/>
    </location>
</feature>
<feature type="coiled-coil region" evidence="2">
    <location>
        <begin position="104"/>
        <end position="131"/>
    </location>
</feature>
<sequence length="514" mass="60823">MIRGGTVLNARVNSSSLDFDALEEKARLQMKYRVMKRDWEACRIHSKDIIHKQCLEINQLSKEHKKLKDKLRVSQIQLFRKTDSHCVKQVRALLKRRDELDKSMEKERLIQVKLEREIQSIQKKLEEHKQKSHARHIEEVTRTLENKLEHACVRHNKKVVKKRQLKKEVEKLHKDHVQFQQLHRKEDEELQKLNQQIDELITMIKEDHDVRSRVEKKLMKVQEKKEENRFQHITEVNELNTRLAEERHLEFMVTKCSEGTGLEEAQLRRETKKQRLTESQMSVKTEVLQDLFQRLQEVTGEEDLEMLVTKFIQGEERKLSLCSYLNEQNTQRDGLKAKIRQMKEEIDRFHEEDLQQDQEHLNTLKQFEEQQRDTEAPTLDYETQAKELTEILGQVKTGVSDLCHKINCDLASMEKLLGCSGGIKDSNLMMYLSLVEQKTKELVDVQKFIKPKDLPQVQASAAQPLVFSDDIDQVPIPHCDEQLLTQEELHQFVGERILNREEEMRAARNKRGQV</sequence>
<evidence type="ECO:0000259" key="3">
    <source>
        <dbReference type="Pfam" id="PF21773"/>
    </source>
</evidence>